<organism evidence="2 3">
    <name type="scientific">Atlantibacter hermannii NBRC 105704</name>
    <dbReference type="NCBI Taxonomy" id="1115512"/>
    <lineage>
        <taxon>Bacteria</taxon>
        <taxon>Pseudomonadati</taxon>
        <taxon>Pseudomonadota</taxon>
        <taxon>Gammaproteobacteria</taxon>
        <taxon>Enterobacterales</taxon>
        <taxon>Enterobacteriaceae</taxon>
        <taxon>Atlantibacter</taxon>
    </lineage>
</organism>
<proteinExistence type="predicted"/>
<comment type="caution">
    <text evidence="2">The sequence shown here is derived from an EMBL/GenBank/DDBJ whole genome shotgun (WGS) entry which is preliminary data.</text>
</comment>
<accession>H5UY42</accession>
<dbReference type="Proteomes" id="UP000010297">
    <property type="component" value="Unassembled WGS sequence"/>
</dbReference>
<dbReference type="NCBIfam" id="NF007990">
    <property type="entry name" value="PRK10718.1"/>
    <property type="match status" value="1"/>
</dbReference>
<evidence type="ECO:0000313" key="3">
    <source>
        <dbReference type="Proteomes" id="UP000010297"/>
    </source>
</evidence>
<dbReference type="GeneID" id="92829472"/>
<reference evidence="2 3" key="1">
    <citation type="submission" date="2012-02" db="EMBL/GenBank/DDBJ databases">
        <title>Whole genome shotgun sequence of Escherichia hermannii NBRC 105704.</title>
        <authorList>
            <person name="Yoshida I."/>
            <person name="Hosoyama A."/>
            <person name="Tsuchikane K."/>
            <person name="Katsumata H."/>
            <person name="Yamazaki S."/>
            <person name="Fujita N."/>
        </authorList>
    </citation>
    <scope>NUCLEOTIDE SEQUENCE [LARGE SCALE GENOMIC DNA]</scope>
    <source>
        <strain evidence="2 3">NBRC 105704</strain>
    </source>
</reference>
<gene>
    <name evidence="2" type="primary">yfeY</name>
    <name evidence="2" type="ORF">EH105704_01_08350</name>
</gene>
<feature type="signal peptide" evidence="1">
    <location>
        <begin position="1"/>
        <end position="20"/>
    </location>
</feature>
<dbReference type="Gene3D" id="2.60.460.10">
    <property type="entry name" value="protein yfey like domain"/>
    <property type="match status" value="1"/>
</dbReference>
<dbReference type="InterPro" id="IPR010938">
    <property type="entry name" value="DUF1131"/>
</dbReference>
<dbReference type="Pfam" id="PF06572">
    <property type="entry name" value="DUF1131"/>
    <property type="match status" value="1"/>
</dbReference>
<dbReference type="AlphaFoldDB" id="H5UY42"/>
<dbReference type="PROSITE" id="PS51257">
    <property type="entry name" value="PROKAR_LIPOPROTEIN"/>
    <property type="match status" value="1"/>
</dbReference>
<evidence type="ECO:0000256" key="1">
    <source>
        <dbReference type="SAM" id="SignalP"/>
    </source>
</evidence>
<dbReference type="EMBL" id="BAFF01000001">
    <property type="protein sequence ID" value="GAB50823.1"/>
    <property type="molecule type" value="Genomic_DNA"/>
</dbReference>
<dbReference type="RefSeq" id="WP_002463587.1">
    <property type="nucleotide sequence ID" value="NZ_BAFF01000001.1"/>
</dbReference>
<keyword evidence="1" id="KW-0732">Signal</keyword>
<dbReference type="InterPro" id="IPR038714">
    <property type="entry name" value="YfeY-like_sf"/>
</dbReference>
<dbReference type="eggNOG" id="ENOG502ZC5Z">
    <property type="taxonomic scope" value="Bacteria"/>
</dbReference>
<sequence>MKLRLLVCAAPLLLSGCSTLSGMNWGAINPVNWFSSSVEVSENGVGDVNASTAMDEKAIAEGLGGDYRLRSGMKTANGNIVRYYEALKDDKPAIIINGDNGTVSQIDVMDPEVKTASGVAIGSEFSSLYSKAYGTCEKGSGDDVGAVACQAAGSQHITYVFTGEWRGPEGLMPSDDALKNWKLSKIVWRR</sequence>
<evidence type="ECO:0008006" key="4">
    <source>
        <dbReference type="Google" id="ProtNLM"/>
    </source>
</evidence>
<evidence type="ECO:0000313" key="2">
    <source>
        <dbReference type="EMBL" id="GAB50823.1"/>
    </source>
</evidence>
<feature type="chain" id="PRO_5003599346" description="RpoE-regulated lipoprotein" evidence="1">
    <location>
        <begin position="21"/>
        <end position="190"/>
    </location>
</feature>
<keyword evidence="3" id="KW-1185">Reference proteome</keyword>
<protein>
    <recommendedName>
        <fullName evidence="4">RpoE-regulated lipoprotein</fullName>
    </recommendedName>
</protein>
<name>H5UY42_ATLHE</name>